<gene>
    <name evidence="1" type="ORF">IHE45_19G034600</name>
</gene>
<comment type="caution">
    <text evidence="1">The sequence shown here is derived from an EMBL/GenBank/DDBJ whole genome shotgun (WGS) entry which is preliminary data.</text>
</comment>
<evidence type="ECO:0000313" key="1">
    <source>
        <dbReference type="EMBL" id="KAH7652708.1"/>
    </source>
</evidence>
<accession>A0ACB7TXE5</accession>
<reference evidence="2" key="1">
    <citation type="journal article" date="2022" name="Nat. Commun.">
        <title>Chromosome evolution and the genetic basis of agronomically important traits in greater yam.</title>
        <authorList>
            <person name="Bredeson J.V."/>
            <person name="Lyons J.B."/>
            <person name="Oniyinde I.O."/>
            <person name="Okereke N.R."/>
            <person name="Kolade O."/>
            <person name="Nnabue I."/>
            <person name="Nwadili C.O."/>
            <person name="Hribova E."/>
            <person name="Parker M."/>
            <person name="Nwogha J."/>
            <person name="Shu S."/>
            <person name="Carlson J."/>
            <person name="Kariba R."/>
            <person name="Muthemba S."/>
            <person name="Knop K."/>
            <person name="Barton G.J."/>
            <person name="Sherwood A.V."/>
            <person name="Lopez-Montes A."/>
            <person name="Asiedu R."/>
            <person name="Jamnadass R."/>
            <person name="Muchugi A."/>
            <person name="Goodstein D."/>
            <person name="Egesi C.N."/>
            <person name="Featherston J."/>
            <person name="Asfaw A."/>
            <person name="Simpson G.G."/>
            <person name="Dolezel J."/>
            <person name="Hendre P.S."/>
            <person name="Van Deynze A."/>
            <person name="Kumar P.L."/>
            <person name="Obidiegwu J.E."/>
            <person name="Bhattacharjee R."/>
            <person name="Rokhsar D.S."/>
        </authorList>
    </citation>
    <scope>NUCLEOTIDE SEQUENCE [LARGE SCALE GENOMIC DNA]</scope>
    <source>
        <strain evidence="2">cv. TDa95/00328</strain>
    </source>
</reference>
<protein>
    <submittedName>
        <fullName evidence="1">Mitochondrial inner membrane protein Mitofilin protein</fullName>
    </submittedName>
</protein>
<organism evidence="1 2">
    <name type="scientific">Dioscorea alata</name>
    <name type="common">Purple yam</name>
    <dbReference type="NCBI Taxonomy" id="55571"/>
    <lineage>
        <taxon>Eukaryota</taxon>
        <taxon>Viridiplantae</taxon>
        <taxon>Streptophyta</taxon>
        <taxon>Embryophyta</taxon>
        <taxon>Tracheophyta</taxon>
        <taxon>Spermatophyta</taxon>
        <taxon>Magnoliopsida</taxon>
        <taxon>Liliopsida</taxon>
        <taxon>Dioscoreales</taxon>
        <taxon>Dioscoreaceae</taxon>
        <taxon>Dioscorea</taxon>
    </lineage>
</organism>
<name>A0ACB7TXE5_DIOAL</name>
<keyword evidence="2" id="KW-1185">Reference proteome</keyword>
<dbReference type="EMBL" id="CM037029">
    <property type="protein sequence ID" value="KAH7652708.1"/>
    <property type="molecule type" value="Genomic_DNA"/>
</dbReference>
<dbReference type="Proteomes" id="UP000827976">
    <property type="component" value="Chromosome 19"/>
</dbReference>
<proteinExistence type="predicted"/>
<sequence>MLRRCIWELSSARSVHRRLTSQMPFLLSSRKEFSNTSQRDQSQRPAPPGKISAEEPSHRGNAGSKLVLGTVVFGSAFLAAYQTGYIDQFLQKGEESSPKSTTFDSIKAPEDLKQSVHEEALQSDEKTSTMMPNADIVEDKDRNEHLKVLNDTTEDVVEEKAPEEGRIPVEVNESAQIAHETPEPTAEQTMDPQIASDDSSIVNNKDPVKQNEMDESESSTEQNDRIDGSNHVSEETGITNASHEGITIETPKVSIDEEKVQKSLAHSYSLQEDELPDVFVNQEKAGAFLTKSEDKEDPKDINKPEDGRILLDLIDAIHAAERKQAETDAFIFAEEKRKLKEKYEKDLKDARARELMYAEEAALLDKELNKEKAKAAATIKLLEENAEKHLREELQHKEEEAQEQVQKVKDLAKAELAATIAAEKSSQIERIAEANLNINALCMAFYARSEEARQSHSIHKLALGTLALEDALSQGLPIRAEIDALHKSLDGIDRDSLLSLALSSLPEEILSFGTYTQMQLNQKFDSLKGTLRHFSLIPAGGGGILAHTVAHIASSIKMKGGGDGDNIESLICRVEKYLLDGNLAEAADTLEVGVRGSEAEGAVIEWVRQARNRAIAEQALAVLQSYASSITFA</sequence>
<evidence type="ECO:0000313" key="2">
    <source>
        <dbReference type="Proteomes" id="UP000827976"/>
    </source>
</evidence>